<evidence type="ECO:0008006" key="7">
    <source>
        <dbReference type="Google" id="ProtNLM"/>
    </source>
</evidence>
<evidence type="ECO:0000256" key="3">
    <source>
        <dbReference type="PIRSR" id="PIRSR603782-1"/>
    </source>
</evidence>
<dbReference type="Proteomes" id="UP000637906">
    <property type="component" value="Unassembled WGS sequence"/>
</dbReference>
<keyword evidence="2 3" id="KW-0186">Copper</keyword>
<comment type="caution">
    <text evidence="5">The sequence shown here is derived from an EMBL/GenBank/DDBJ whole genome shotgun (WGS) entry which is preliminary data.</text>
</comment>
<feature type="binding site" evidence="3">
    <location>
        <position position="130"/>
    </location>
    <ligand>
        <name>Cu cation</name>
        <dbReference type="ChEBI" id="CHEBI:23378"/>
    </ligand>
</feature>
<proteinExistence type="inferred from homology"/>
<protein>
    <recommendedName>
        <fullName evidence="7">SCO family protein</fullName>
    </recommendedName>
</protein>
<evidence type="ECO:0000313" key="6">
    <source>
        <dbReference type="Proteomes" id="UP000637906"/>
    </source>
</evidence>
<dbReference type="CDD" id="cd02968">
    <property type="entry name" value="SCO"/>
    <property type="match status" value="1"/>
</dbReference>
<sequence length="171" mass="19574">MLKKTKATNEEITIGGEFSLRNQDNQLIKSSDFSGKYMLVLFGFSSCKSICPMELGIASEALARLKEDAEKLQIIFITIDPKRDTVDKLKDYHQQFDYRIQMLTGSEEELAEVANRYKVYINDVGEDIDHSGIMYLIGPDGKYVTHFTPDFHSNENQVDSLLTFIKNYIAR</sequence>
<dbReference type="GO" id="GO:0046872">
    <property type="term" value="F:metal ion binding"/>
    <property type="evidence" value="ECO:0007669"/>
    <property type="project" value="UniProtKB-KW"/>
</dbReference>
<name>A0A8J3HVG7_9RICK</name>
<dbReference type="EMBL" id="BNGU01000043">
    <property type="protein sequence ID" value="GHM59880.1"/>
    <property type="molecule type" value="Genomic_DNA"/>
</dbReference>
<dbReference type="PANTHER" id="PTHR12151">
    <property type="entry name" value="ELECTRON TRANSPORT PROTIN SCO1/SENC FAMILY MEMBER"/>
    <property type="match status" value="1"/>
</dbReference>
<dbReference type="AlphaFoldDB" id="A0A8J3HVG7"/>
<feature type="binding site" evidence="3">
    <location>
        <position position="47"/>
    </location>
    <ligand>
        <name>Cu cation</name>
        <dbReference type="ChEBI" id="CHEBI:23378"/>
    </ligand>
</feature>
<dbReference type="PANTHER" id="PTHR12151:SF25">
    <property type="entry name" value="LINALOOL DEHYDRATASE_ISOMERASE DOMAIN-CONTAINING PROTEIN"/>
    <property type="match status" value="1"/>
</dbReference>
<dbReference type="SUPFAM" id="SSF52833">
    <property type="entry name" value="Thioredoxin-like"/>
    <property type="match status" value="1"/>
</dbReference>
<organism evidence="5 6">
    <name type="scientific">Candidatus Mesenet longicola</name>
    <dbReference type="NCBI Taxonomy" id="1892558"/>
    <lineage>
        <taxon>Bacteria</taxon>
        <taxon>Pseudomonadati</taxon>
        <taxon>Pseudomonadota</taxon>
        <taxon>Alphaproteobacteria</taxon>
        <taxon>Rickettsiales</taxon>
        <taxon>Anaplasmataceae</taxon>
        <taxon>Candidatus Mesenet</taxon>
    </lineage>
</organism>
<accession>A0A8J3HVG7</accession>
<evidence type="ECO:0000256" key="2">
    <source>
        <dbReference type="ARBA" id="ARBA00023008"/>
    </source>
</evidence>
<gene>
    <name evidence="5" type="ORF">sL5_08730</name>
</gene>
<reference evidence="5 6" key="1">
    <citation type="journal article" date="2021" name="Microb. Ecol.">
        <title>Candidatus Mesenet longicola: Novel Endosymbionts of Brontispa longissima that Induce Cytoplasmic Incompatibility.</title>
        <authorList>
            <person name="Takano S."/>
            <person name="Gotoh Y."/>
            <person name="Hayashi T."/>
        </authorList>
    </citation>
    <scope>NUCLEOTIDE SEQUENCE [LARGE SCALE GENOMIC DNA]</scope>
    <source>
        <strain evidence="5">L5</strain>
    </source>
</reference>
<evidence type="ECO:0000256" key="4">
    <source>
        <dbReference type="PIRSR" id="PIRSR603782-2"/>
    </source>
</evidence>
<dbReference type="FunFam" id="3.40.30.10:FF:000013">
    <property type="entry name" value="Blast:Protein SCO1 homolog, mitochondrial"/>
    <property type="match status" value="1"/>
</dbReference>
<comment type="similarity">
    <text evidence="1">Belongs to the SCO1/2 family.</text>
</comment>
<evidence type="ECO:0000256" key="1">
    <source>
        <dbReference type="ARBA" id="ARBA00010996"/>
    </source>
</evidence>
<feature type="binding site" evidence="3">
    <location>
        <position position="51"/>
    </location>
    <ligand>
        <name>Cu cation</name>
        <dbReference type="ChEBI" id="CHEBI:23378"/>
    </ligand>
</feature>
<dbReference type="Gene3D" id="3.40.30.10">
    <property type="entry name" value="Glutaredoxin"/>
    <property type="match status" value="1"/>
</dbReference>
<feature type="disulfide bond" description="Redox-active" evidence="4">
    <location>
        <begin position="47"/>
        <end position="51"/>
    </location>
</feature>
<keyword evidence="6" id="KW-1185">Reference proteome</keyword>
<dbReference type="Pfam" id="PF02630">
    <property type="entry name" value="SCO1-SenC"/>
    <property type="match status" value="1"/>
</dbReference>
<dbReference type="InterPro" id="IPR003782">
    <property type="entry name" value="SCO1/SenC"/>
</dbReference>
<keyword evidence="4" id="KW-1015">Disulfide bond</keyword>
<evidence type="ECO:0000313" key="5">
    <source>
        <dbReference type="EMBL" id="GHM59880.1"/>
    </source>
</evidence>
<keyword evidence="3" id="KW-0479">Metal-binding</keyword>
<dbReference type="InterPro" id="IPR036249">
    <property type="entry name" value="Thioredoxin-like_sf"/>
</dbReference>